<dbReference type="Proteomes" id="UP000288805">
    <property type="component" value="Unassembled WGS sequence"/>
</dbReference>
<dbReference type="EMBL" id="QGNW01000136">
    <property type="protein sequence ID" value="RVW92598.1"/>
    <property type="molecule type" value="Genomic_DNA"/>
</dbReference>
<proteinExistence type="predicted"/>
<comment type="caution">
    <text evidence="1">The sequence shown here is derived from an EMBL/GenBank/DDBJ whole genome shotgun (WGS) entry which is preliminary data.</text>
</comment>
<name>A0A438I7B3_VITVI</name>
<dbReference type="AlphaFoldDB" id="A0A438I7B3"/>
<evidence type="ECO:0000313" key="2">
    <source>
        <dbReference type="Proteomes" id="UP000288805"/>
    </source>
</evidence>
<accession>A0A438I7B3</accession>
<evidence type="ECO:0000313" key="1">
    <source>
        <dbReference type="EMBL" id="RVW92598.1"/>
    </source>
</evidence>
<organism evidence="1 2">
    <name type="scientific">Vitis vinifera</name>
    <name type="common">Grape</name>
    <dbReference type="NCBI Taxonomy" id="29760"/>
    <lineage>
        <taxon>Eukaryota</taxon>
        <taxon>Viridiplantae</taxon>
        <taxon>Streptophyta</taxon>
        <taxon>Embryophyta</taxon>
        <taxon>Tracheophyta</taxon>
        <taxon>Spermatophyta</taxon>
        <taxon>Magnoliopsida</taxon>
        <taxon>eudicotyledons</taxon>
        <taxon>Gunneridae</taxon>
        <taxon>Pentapetalae</taxon>
        <taxon>rosids</taxon>
        <taxon>Vitales</taxon>
        <taxon>Vitaceae</taxon>
        <taxon>Viteae</taxon>
        <taxon>Vitis</taxon>
    </lineage>
</organism>
<gene>
    <name evidence="1" type="ORF">CK203_039468</name>
</gene>
<reference evidence="1 2" key="1">
    <citation type="journal article" date="2018" name="PLoS Genet.">
        <title>Population sequencing reveals clonal diversity and ancestral inbreeding in the grapevine cultivar Chardonnay.</title>
        <authorList>
            <person name="Roach M.J."/>
            <person name="Johnson D.L."/>
            <person name="Bohlmann J."/>
            <person name="van Vuuren H.J."/>
            <person name="Jones S.J."/>
            <person name="Pretorius I.S."/>
            <person name="Schmidt S.A."/>
            <person name="Borneman A.R."/>
        </authorList>
    </citation>
    <scope>NUCLEOTIDE SEQUENCE [LARGE SCALE GENOMIC DNA]</scope>
    <source>
        <strain evidence="2">cv. Chardonnay</strain>
        <tissue evidence="1">Leaf</tissue>
    </source>
</reference>
<sequence>MQVPKGLMYYQKRVVNKKAFLTEQVSAILQYPTVKEANLVPIILGRPFLATSNAIINCRNGLMQLTFGNMTLDLNIFYMSKKQITPEEEEGPEELCIIDTLPQQVRSEIATSLRDHYFAAKPISQPPTSCCEIATFTAKSLLCCEIISQPQALSAKIFAATKPPFGTRVPLRSTRNAHFTAAKWAAKIPLLREIHPPLRKCSKLQKWAAKFPFCCQMISKLPNGCEMISKLQNGCENVSIFSIATPCETPLWLQNDFAAHSYSLPNLHLLQKWPLSFKMSCENVFFFSFGCKMISKL</sequence>
<protein>
    <submittedName>
        <fullName evidence="1">Uncharacterized protein</fullName>
    </submittedName>
</protein>